<feature type="compositionally biased region" description="Low complexity" evidence="1">
    <location>
        <begin position="96"/>
        <end position="126"/>
    </location>
</feature>
<feature type="region of interest" description="Disordered" evidence="1">
    <location>
        <begin position="72"/>
        <end position="189"/>
    </location>
</feature>
<dbReference type="EMBL" id="PUIQ01000062">
    <property type="protein sequence ID" value="PQP10863.1"/>
    <property type="molecule type" value="Genomic_DNA"/>
</dbReference>
<protein>
    <submittedName>
        <fullName evidence="2">Uncharacterized protein</fullName>
    </submittedName>
</protein>
<proteinExistence type="predicted"/>
<comment type="caution">
    <text evidence="2">The sequence shown here is derived from an EMBL/GenBank/DDBJ whole genome shotgun (WGS) entry which is preliminary data.</text>
</comment>
<gene>
    <name evidence="2" type="ORF">C5615_32725</name>
</gene>
<evidence type="ECO:0000313" key="2">
    <source>
        <dbReference type="EMBL" id="PQP10863.1"/>
    </source>
</evidence>
<reference evidence="2 3" key="1">
    <citation type="submission" date="2018-02" db="EMBL/GenBank/DDBJ databases">
        <title>Draft genome sequencing of Burkholderia cepacia Y14-15.</title>
        <authorList>
            <person name="Zheng B.-X."/>
        </authorList>
    </citation>
    <scope>NUCLEOTIDE SEQUENCE [LARGE SCALE GENOMIC DNA]</scope>
    <source>
        <strain evidence="2 3">Y14-15</strain>
    </source>
</reference>
<evidence type="ECO:0000256" key="1">
    <source>
        <dbReference type="SAM" id="MobiDB-lite"/>
    </source>
</evidence>
<feature type="compositionally biased region" description="Basic and acidic residues" evidence="1">
    <location>
        <begin position="149"/>
        <end position="165"/>
    </location>
</feature>
<accession>A0A2S8I7V3</accession>
<dbReference type="Proteomes" id="UP000238206">
    <property type="component" value="Unassembled WGS sequence"/>
</dbReference>
<dbReference type="AlphaFoldDB" id="A0A2S8I7V3"/>
<name>A0A2S8I7V3_BURCE</name>
<organism evidence="2 3">
    <name type="scientific">Burkholderia cepacia</name>
    <name type="common">Pseudomonas cepacia</name>
    <dbReference type="NCBI Taxonomy" id="292"/>
    <lineage>
        <taxon>Bacteria</taxon>
        <taxon>Pseudomonadati</taxon>
        <taxon>Pseudomonadota</taxon>
        <taxon>Betaproteobacteria</taxon>
        <taxon>Burkholderiales</taxon>
        <taxon>Burkholderiaceae</taxon>
        <taxon>Burkholderia</taxon>
        <taxon>Burkholderia cepacia complex</taxon>
    </lineage>
</organism>
<evidence type="ECO:0000313" key="3">
    <source>
        <dbReference type="Proteomes" id="UP000238206"/>
    </source>
</evidence>
<sequence length="189" mass="20201">MDTTATISELRALAAGAQRPAAARLRDLFDEVQAAIRAGVRRAVIRDALARNGLDMPFSTFTRTLARIRKERGVMSGRSHASSPETGSAVRQAENAPAPASAHPSASTPAIDPGPAPDTATPAPSTVRERRTIAPVGEKLPDDWLTAELTREQKRLLTPEQRSARGDALAKSLWPNPYDPAVPKNDNPA</sequence>